<dbReference type="InterPro" id="IPR036388">
    <property type="entry name" value="WH-like_DNA-bd_sf"/>
</dbReference>
<dbReference type="AlphaFoldDB" id="A0A6L5YD57"/>
<proteinExistence type="predicted"/>
<keyword evidence="2" id="KW-0238">DNA-binding</keyword>
<comment type="caution">
    <text evidence="5">The sequence shown here is derived from an EMBL/GenBank/DDBJ whole genome shotgun (WGS) entry which is preliminary data.</text>
</comment>
<dbReference type="GO" id="GO:0003700">
    <property type="term" value="F:DNA-binding transcription factor activity"/>
    <property type="evidence" value="ECO:0007669"/>
    <property type="project" value="InterPro"/>
</dbReference>
<dbReference type="Gene3D" id="1.10.10.10">
    <property type="entry name" value="Winged helix-like DNA-binding domain superfamily/Winged helix DNA-binding domain"/>
    <property type="match status" value="1"/>
</dbReference>
<dbReference type="SUPFAM" id="SSF46785">
    <property type="entry name" value="Winged helix' DNA-binding domain"/>
    <property type="match status" value="1"/>
</dbReference>
<dbReference type="RefSeq" id="WP_154529087.1">
    <property type="nucleotide sequence ID" value="NZ_JAXDZJ010000207.1"/>
</dbReference>
<evidence type="ECO:0000256" key="2">
    <source>
        <dbReference type="ARBA" id="ARBA00023125"/>
    </source>
</evidence>
<dbReference type="EMBL" id="VUNH01000008">
    <property type="protein sequence ID" value="MST55998.1"/>
    <property type="molecule type" value="Genomic_DNA"/>
</dbReference>
<evidence type="ECO:0000256" key="3">
    <source>
        <dbReference type="ARBA" id="ARBA00023163"/>
    </source>
</evidence>
<evidence type="ECO:0000313" key="6">
    <source>
        <dbReference type="Proteomes" id="UP000473699"/>
    </source>
</evidence>
<evidence type="ECO:0000256" key="1">
    <source>
        <dbReference type="ARBA" id="ARBA00023015"/>
    </source>
</evidence>
<dbReference type="Gene3D" id="3.40.1410.10">
    <property type="entry name" value="Chorismate lyase-like"/>
    <property type="match status" value="1"/>
</dbReference>
<accession>A0A6L5YD57</accession>
<dbReference type="InterPro" id="IPR036390">
    <property type="entry name" value="WH_DNA-bd_sf"/>
</dbReference>
<dbReference type="InterPro" id="IPR050679">
    <property type="entry name" value="Bact_HTH_transcr_reg"/>
</dbReference>
<dbReference type="InterPro" id="IPR011663">
    <property type="entry name" value="UTRA"/>
</dbReference>
<reference evidence="5 6" key="1">
    <citation type="submission" date="2019-08" db="EMBL/GenBank/DDBJ databases">
        <title>In-depth cultivation of the pig gut microbiome towards novel bacterial diversity and tailored functional studies.</title>
        <authorList>
            <person name="Wylensek D."/>
            <person name="Hitch T.C.A."/>
            <person name="Clavel T."/>
        </authorList>
    </citation>
    <scope>NUCLEOTIDE SEQUENCE [LARGE SCALE GENOMIC DNA]</scope>
    <source>
        <strain evidence="5 6">SM-530-WT-4B</strain>
    </source>
</reference>
<dbReference type="CDD" id="cd07377">
    <property type="entry name" value="WHTH_GntR"/>
    <property type="match status" value="1"/>
</dbReference>
<organism evidence="5 6">
    <name type="scientific">Pyramidobacter porci</name>
    <dbReference type="NCBI Taxonomy" id="2605789"/>
    <lineage>
        <taxon>Bacteria</taxon>
        <taxon>Thermotogati</taxon>
        <taxon>Synergistota</taxon>
        <taxon>Synergistia</taxon>
        <taxon>Synergistales</taxon>
        <taxon>Dethiosulfovibrionaceae</taxon>
        <taxon>Pyramidobacter</taxon>
    </lineage>
</organism>
<keyword evidence="6" id="KW-1185">Reference proteome</keyword>
<dbReference type="GO" id="GO:0045892">
    <property type="term" value="P:negative regulation of DNA-templated transcription"/>
    <property type="evidence" value="ECO:0007669"/>
    <property type="project" value="TreeGrafter"/>
</dbReference>
<dbReference type="InterPro" id="IPR028978">
    <property type="entry name" value="Chorismate_lyase_/UTRA_dom_sf"/>
</dbReference>
<evidence type="ECO:0000259" key="4">
    <source>
        <dbReference type="PROSITE" id="PS50949"/>
    </source>
</evidence>
<dbReference type="PROSITE" id="PS50949">
    <property type="entry name" value="HTH_GNTR"/>
    <property type="match status" value="1"/>
</dbReference>
<keyword evidence="3" id="KW-0804">Transcription</keyword>
<dbReference type="Pfam" id="PF00392">
    <property type="entry name" value="GntR"/>
    <property type="match status" value="1"/>
</dbReference>
<dbReference type="PRINTS" id="PR00035">
    <property type="entry name" value="HTHGNTR"/>
</dbReference>
<sequence>MTIPLYYQIYRDLQYKICEGLYKPGAMLPTEADLEKIYGTSRAPVRQALGALENEGLVLRLQGKGTFVTKQVRTRPWFTATGFVNVYEQHWDRLSTQTLEISLKIPHDQDIQTFLNLGKKEQTTYLVRSQCIEETPVFVFEHYLPRRFDLSIFKAAGDFISMKEMLTSKFNIVICRVHEKLAVRIPPKKITDYLQVAEHTPVLRVRRFFSDNQGKAVWVSNQYVFTEKWEYEMDSTLNY</sequence>
<dbReference type="PANTHER" id="PTHR44846:SF1">
    <property type="entry name" value="MANNOSYL-D-GLYCERATE TRANSPORT_METABOLISM SYSTEM REPRESSOR MNGR-RELATED"/>
    <property type="match status" value="1"/>
</dbReference>
<gene>
    <name evidence="5" type="ORF">FYJ74_08140</name>
</gene>
<dbReference type="Pfam" id="PF07702">
    <property type="entry name" value="UTRA"/>
    <property type="match status" value="1"/>
</dbReference>
<name>A0A6L5YD57_9BACT</name>
<dbReference type="PANTHER" id="PTHR44846">
    <property type="entry name" value="MANNOSYL-D-GLYCERATE TRANSPORT/METABOLISM SYSTEM REPRESSOR MNGR-RELATED"/>
    <property type="match status" value="1"/>
</dbReference>
<dbReference type="InterPro" id="IPR000524">
    <property type="entry name" value="Tscrpt_reg_HTH_GntR"/>
</dbReference>
<dbReference type="SMART" id="SM00866">
    <property type="entry name" value="UTRA"/>
    <property type="match status" value="1"/>
</dbReference>
<feature type="domain" description="HTH gntR-type" evidence="4">
    <location>
        <begin position="3"/>
        <end position="71"/>
    </location>
</feature>
<dbReference type="SMART" id="SM00345">
    <property type="entry name" value="HTH_GNTR"/>
    <property type="match status" value="1"/>
</dbReference>
<evidence type="ECO:0000313" key="5">
    <source>
        <dbReference type="EMBL" id="MST55998.1"/>
    </source>
</evidence>
<dbReference type="Proteomes" id="UP000473699">
    <property type="component" value="Unassembled WGS sequence"/>
</dbReference>
<keyword evidence="1" id="KW-0805">Transcription regulation</keyword>
<dbReference type="SUPFAM" id="SSF64288">
    <property type="entry name" value="Chorismate lyase-like"/>
    <property type="match status" value="1"/>
</dbReference>
<dbReference type="GO" id="GO:0003677">
    <property type="term" value="F:DNA binding"/>
    <property type="evidence" value="ECO:0007669"/>
    <property type="project" value="UniProtKB-KW"/>
</dbReference>
<protein>
    <submittedName>
        <fullName evidence="5">GntR family transcriptional regulator</fullName>
    </submittedName>
</protein>